<sequence>MAEEEEEEEEEEKNGVETGIHTFQTEDSVRRGRRCKNSYDVAGMDVAGMDPAEAQKSWSDDERVTGT</sequence>
<protein>
    <submittedName>
        <fullName evidence="2">Uncharacterized protein</fullName>
    </submittedName>
</protein>
<feature type="non-terminal residue" evidence="2">
    <location>
        <position position="67"/>
    </location>
</feature>
<dbReference type="Proteomes" id="UP000811619">
    <property type="component" value="Unassembled WGS sequence"/>
</dbReference>
<accession>A0A8K0J4B9</accession>
<feature type="compositionally biased region" description="Acidic residues" evidence="1">
    <location>
        <begin position="1"/>
        <end position="12"/>
    </location>
</feature>
<organism evidence="2 3">
    <name type="scientific">Claviceps africana</name>
    <dbReference type="NCBI Taxonomy" id="83212"/>
    <lineage>
        <taxon>Eukaryota</taxon>
        <taxon>Fungi</taxon>
        <taxon>Dikarya</taxon>
        <taxon>Ascomycota</taxon>
        <taxon>Pezizomycotina</taxon>
        <taxon>Sordariomycetes</taxon>
        <taxon>Hypocreomycetidae</taxon>
        <taxon>Hypocreales</taxon>
        <taxon>Clavicipitaceae</taxon>
        <taxon>Claviceps</taxon>
    </lineage>
</organism>
<reference evidence="2" key="1">
    <citation type="journal article" date="2020" name="bioRxiv">
        <title>Whole genome comparisons of ergot fungi reveals the divergence and evolution of species within the genus Claviceps are the result of varying mechanisms driving genome evolution and host range expansion.</title>
        <authorList>
            <person name="Wyka S.A."/>
            <person name="Mondo S.J."/>
            <person name="Liu M."/>
            <person name="Dettman J."/>
            <person name="Nalam V."/>
            <person name="Broders K.D."/>
        </authorList>
    </citation>
    <scope>NUCLEOTIDE SEQUENCE</scope>
    <source>
        <strain evidence="2">CCC 489</strain>
    </source>
</reference>
<evidence type="ECO:0000313" key="3">
    <source>
        <dbReference type="Proteomes" id="UP000811619"/>
    </source>
</evidence>
<dbReference type="AlphaFoldDB" id="A0A8K0J4B9"/>
<evidence type="ECO:0000313" key="2">
    <source>
        <dbReference type="EMBL" id="KAG5922725.1"/>
    </source>
</evidence>
<evidence type="ECO:0000256" key="1">
    <source>
        <dbReference type="SAM" id="MobiDB-lite"/>
    </source>
</evidence>
<name>A0A8K0J4B9_9HYPO</name>
<dbReference type="EMBL" id="SRPY01000509">
    <property type="protein sequence ID" value="KAG5922725.1"/>
    <property type="molecule type" value="Genomic_DNA"/>
</dbReference>
<proteinExistence type="predicted"/>
<comment type="caution">
    <text evidence="2">The sequence shown here is derived from an EMBL/GenBank/DDBJ whole genome shotgun (WGS) entry which is preliminary data.</text>
</comment>
<keyword evidence="3" id="KW-1185">Reference proteome</keyword>
<feature type="compositionally biased region" description="Basic and acidic residues" evidence="1">
    <location>
        <begin position="58"/>
        <end position="67"/>
    </location>
</feature>
<feature type="region of interest" description="Disordered" evidence="1">
    <location>
        <begin position="1"/>
        <end position="34"/>
    </location>
</feature>
<feature type="region of interest" description="Disordered" evidence="1">
    <location>
        <begin position="46"/>
        <end position="67"/>
    </location>
</feature>
<gene>
    <name evidence="2" type="ORF">E4U42_005381</name>
</gene>